<dbReference type="CDD" id="cd06186">
    <property type="entry name" value="NOX_Duox_like_FAD_NADP"/>
    <property type="match status" value="1"/>
</dbReference>
<evidence type="ECO:0000259" key="9">
    <source>
        <dbReference type="PROSITE" id="PS51384"/>
    </source>
</evidence>
<evidence type="ECO:0000256" key="3">
    <source>
        <dbReference type="ARBA" id="ARBA00022982"/>
    </source>
</evidence>
<reference evidence="10" key="1">
    <citation type="submission" date="2013-07" db="EMBL/GenBank/DDBJ databases">
        <title>The Genome Sequence of Cryptococcus dejecticola CBS10117.</title>
        <authorList>
            <consortium name="The Broad Institute Genome Sequencing Platform"/>
            <person name="Cuomo C."/>
            <person name="Litvintseva A."/>
            <person name="Chen Y."/>
            <person name="Heitman J."/>
            <person name="Sun S."/>
            <person name="Springer D."/>
            <person name="Dromer F."/>
            <person name="Young S.K."/>
            <person name="Zeng Q."/>
            <person name="Gargeya S."/>
            <person name="Fitzgerald M."/>
            <person name="Abouelleil A."/>
            <person name="Alvarado L."/>
            <person name="Berlin A.M."/>
            <person name="Chapman S.B."/>
            <person name="Dewar J."/>
            <person name="Goldberg J."/>
            <person name="Griggs A."/>
            <person name="Gujja S."/>
            <person name="Hansen M."/>
            <person name="Howarth C."/>
            <person name="Imamovic A."/>
            <person name="Larimer J."/>
            <person name="McCowan C."/>
            <person name="Murphy C."/>
            <person name="Pearson M."/>
            <person name="Priest M."/>
            <person name="Roberts A."/>
            <person name="Saif S."/>
            <person name="Shea T."/>
            <person name="Sykes S."/>
            <person name="Wortman J."/>
            <person name="Nusbaum C."/>
            <person name="Birren B."/>
        </authorList>
    </citation>
    <scope>NUCLEOTIDE SEQUENCE [LARGE SCALE GENOMIC DNA]</scope>
    <source>
        <strain evidence="10">CBS 10117</strain>
    </source>
</reference>
<dbReference type="Pfam" id="PF01794">
    <property type="entry name" value="Ferric_reduct"/>
    <property type="match status" value="1"/>
</dbReference>
<evidence type="ECO:0000256" key="6">
    <source>
        <dbReference type="ARBA" id="ARBA00023065"/>
    </source>
</evidence>
<dbReference type="InterPro" id="IPR013112">
    <property type="entry name" value="FAD-bd_8"/>
</dbReference>
<keyword evidence="6" id="KW-0406">Ion transport</keyword>
<keyword evidence="3" id="KW-0249">Electron transport</keyword>
<dbReference type="Pfam" id="PF08022">
    <property type="entry name" value="FAD_binding_8"/>
    <property type="match status" value="1"/>
</dbReference>
<feature type="transmembrane region" description="Helical" evidence="8">
    <location>
        <begin position="52"/>
        <end position="72"/>
    </location>
</feature>
<evidence type="ECO:0000256" key="7">
    <source>
        <dbReference type="ARBA" id="ARBA00023136"/>
    </source>
</evidence>
<dbReference type="InterPro" id="IPR017938">
    <property type="entry name" value="Riboflavin_synthase-like_b-brl"/>
</dbReference>
<evidence type="ECO:0000313" key="10">
    <source>
        <dbReference type="EMBL" id="OBR88593.1"/>
    </source>
</evidence>
<evidence type="ECO:0000256" key="8">
    <source>
        <dbReference type="SAM" id="Phobius"/>
    </source>
</evidence>
<dbReference type="PANTHER" id="PTHR11972">
    <property type="entry name" value="NADPH OXIDASE"/>
    <property type="match status" value="1"/>
</dbReference>
<feature type="transmembrane region" description="Helical" evidence="8">
    <location>
        <begin position="6"/>
        <end position="21"/>
    </location>
</feature>
<dbReference type="InterPro" id="IPR013130">
    <property type="entry name" value="Fe3_Rdtase_TM_dom"/>
</dbReference>
<dbReference type="SUPFAM" id="SSF63380">
    <property type="entry name" value="Riboflavin synthase domain-like"/>
    <property type="match status" value="1"/>
</dbReference>
<proteinExistence type="predicted"/>
<keyword evidence="2 8" id="KW-0812">Transmembrane</keyword>
<dbReference type="EMBL" id="KI894027">
    <property type="protein sequence ID" value="OBR88593.1"/>
    <property type="molecule type" value="Genomic_DNA"/>
</dbReference>
<dbReference type="OrthoDB" id="2563050at2759"/>
<name>A0A1A6AEZ0_9TREE</name>
<evidence type="ECO:0000256" key="4">
    <source>
        <dbReference type="ARBA" id="ARBA00022989"/>
    </source>
</evidence>
<sequence length="267" mass="29663">MAGIVAWTAFAFIGLTSIPIIRRRMYGLFWISHWIGFVTAVIALSFHKPYTGLFATICLLLYVKDLILRLLLKTRIVPAKIIALPAPSTDPSSGSTQIILPLRSGWRAGQHVFIRIPSMQEMGGMAWLENHPFTISSAEGGELVLIIKKAGGWTRDLYDFASKGGIPQLTLQGEIKRNENMDKIDFSQEDDKRDLTQLESVEEVVGRNCKVLVEGPYVSRHLRLHADARLYSTQHANGEIRAVHAQPSSQAIPASCLSQVVAAYHML</sequence>
<comment type="subcellular location">
    <subcellularLocation>
        <location evidence="1">Membrane</location>
        <topology evidence="1">Multi-pass membrane protein</topology>
    </subcellularLocation>
</comment>
<keyword evidence="6" id="KW-0813">Transport</keyword>
<dbReference type="GO" id="GO:0033215">
    <property type="term" value="P:reductive iron assimilation"/>
    <property type="evidence" value="ECO:0007669"/>
    <property type="project" value="TreeGrafter"/>
</dbReference>
<keyword evidence="4 8" id="KW-1133">Transmembrane helix</keyword>
<dbReference type="AlphaFoldDB" id="A0A1A6AEZ0"/>
<organism evidence="10">
    <name type="scientific">Kwoniella dejecticola CBS 10117</name>
    <dbReference type="NCBI Taxonomy" id="1296121"/>
    <lineage>
        <taxon>Eukaryota</taxon>
        <taxon>Fungi</taxon>
        <taxon>Dikarya</taxon>
        <taxon>Basidiomycota</taxon>
        <taxon>Agaricomycotina</taxon>
        <taxon>Tremellomycetes</taxon>
        <taxon>Tremellales</taxon>
        <taxon>Cryptococcaceae</taxon>
        <taxon>Kwoniella</taxon>
    </lineage>
</organism>
<keyword evidence="5" id="KW-0560">Oxidoreductase</keyword>
<feature type="domain" description="FAD-binding FR-type" evidence="9">
    <location>
        <begin position="74"/>
        <end position="223"/>
    </location>
</feature>
<dbReference type="InterPro" id="IPR017927">
    <property type="entry name" value="FAD-bd_FR_type"/>
</dbReference>
<dbReference type="PANTHER" id="PTHR11972:SF200">
    <property type="entry name" value="FAD-BINDING FR-TYPE DOMAIN-CONTAINING PROTEIN"/>
    <property type="match status" value="1"/>
</dbReference>
<gene>
    <name evidence="10" type="ORF">I303_00410</name>
</gene>
<accession>A0A1A6AEZ0</accession>
<dbReference type="PROSITE" id="PS51384">
    <property type="entry name" value="FAD_FR"/>
    <property type="match status" value="1"/>
</dbReference>
<evidence type="ECO:0000256" key="2">
    <source>
        <dbReference type="ARBA" id="ARBA00022692"/>
    </source>
</evidence>
<dbReference type="GO" id="GO:0005886">
    <property type="term" value="C:plasma membrane"/>
    <property type="evidence" value="ECO:0007669"/>
    <property type="project" value="TreeGrafter"/>
</dbReference>
<dbReference type="InterPro" id="IPR050369">
    <property type="entry name" value="RBOH/FRE"/>
</dbReference>
<evidence type="ECO:0000256" key="5">
    <source>
        <dbReference type="ARBA" id="ARBA00023002"/>
    </source>
</evidence>
<evidence type="ECO:0000256" key="1">
    <source>
        <dbReference type="ARBA" id="ARBA00004141"/>
    </source>
</evidence>
<protein>
    <recommendedName>
        <fullName evidence="9">FAD-binding FR-type domain-containing protein</fullName>
    </recommendedName>
</protein>
<feature type="transmembrane region" description="Helical" evidence="8">
    <location>
        <begin position="28"/>
        <end position="46"/>
    </location>
</feature>
<keyword evidence="7 8" id="KW-0472">Membrane</keyword>
<dbReference type="VEuPathDB" id="FungiDB:I303_00410"/>
<dbReference type="GO" id="GO:0000293">
    <property type="term" value="F:ferric-chelate reductase activity"/>
    <property type="evidence" value="ECO:0007669"/>
    <property type="project" value="TreeGrafter"/>
</dbReference>
<dbReference type="STRING" id="1296121.A0A1A6AEZ0"/>